<dbReference type="GeneID" id="45490804"/>
<dbReference type="RefSeq" id="WP_003234510.1">
    <property type="nucleotide sequence ID" value="NZ_CP142150.1"/>
</dbReference>
<accession>A0AAP2WJ22</accession>
<evidence type="ECO:0000313" key="1">
    <source>
        <dbReference type="EMBL" id="MCF5655579.1"/>
    </source>
</evidence>
<proteinExistence type="predicted"/>
<protein>
    <submittedName>
        <fullName evidence="1">Uncharacterized protein</fullName>
    </submittedName>
</protein>
<dbReference type="AlphaFoldDB" id="A0AAP2WJ22"/>
<sequence>MPFKYRVLSVEPDAYYSDFFEDKLEDQVGFDPTDKSNVAYTLYNKPYATFQYYGGFGLKVPVSVLPVKPQAGDTWEVDVQNITTGNPLAVFNYLYTVRAGTTPSSLRVVVGMPSMRTLGPGDIEINSTFTSISANTIYLFQPKQITLVAP</sequence>
<gene>
    <name evidence="1" type="ORF">GIV46_11180</name>
</gene>
<dbReference type="Proteomes" id="UP000814126">
    <property type="component" value="Unassembled WGS sequence"/>
</dbReference>
<reference evidence="1" key="1">
    <citation type="submission" date="2019-11" db="EMBL/GenBank/DDBJ databases">
        <title>Epiphytic Pseudomonas syringae from cherry orchards.</title>
        <authorList>
            <person name="Hulin M.T."/>
        </authorList>
    </citation>
    <scope>NUCLEOTIDE SEQUENCE</scope>
    <source>
        <strain evidence="1">PA-2-1F</strain>
    </source>
</reference>
<name>A0AAP2WJ22_9PSED</name>
<comment type="caution">
    <text evidence="1">The sequence shown here is derived from an EMBL/GenBank/DDBJ whole genome shotgun (WGS) entry which is preliminary data.</text>
</comment>
<organism evidence="1 2">
    <name type="scientific">Pseudomonas poae</name>
    <dbReference type="NCBI Taxonomy" id="200451"/>
    <lineage>
        <taxon>Bacteria</taxon>
        <taxon>Pseudomonadati</taxon>
        <taxon>Pseudomonadota</taxon>
        <taxon>Gammaproteobacteria</taxon>
        <taxon>Pseudomonadales</taxon>
        <taxon>Pseudomonadaceae</taxon>
        <taxon>Pseudomonas</taxon>
    </lineage>
</organism>
<dbReference type="EMBL" id="WJZX01000033">
    <property type="protein sequence ID" value="MCF5655579.1"/>
    <property type="molecule type" value="Genomic_DNA"/>
</dbReference>
<evidence type="ECO:0000313" key="2">
    <source>
        <dbReference type="Proteomes" id="UP000814126"/>
    </source>
</evidence>